<dbReference type="PANTHER" id="PTHR43712">
    <property type="entry name" value="PUTATIVE (AFU_ORTHOLOGUE AFUA_4G14580)-RELATED"/>
    <property type="match status" value="1"/>
</dbReference>
<evidence type="ECO:0000256" key="1">
    <source>
        <dbReference type="ARBA" id="ARBA00022603"/>
    </source>
</evidence>
<evidence type="ECO:0000313" key="5">
    <source>
        <dbReference type="EMBL" id="OKP08319.1"/>
    </source>
</evidence>
<dbReference type="InterPro" id="IPR036390">
    <property type="entry name" value="WH_DNA-bd_sf"/>
</dbReference>
<name>A0A1Q5U764_9EURO</name>
<dbReference type="Gene3D" id="1.10.10.10">
    <property type="entry name" value="Winged helix-like DNA-binding domain superfamily/Winged helix DNA-binding domain"/>
    <property type="match status" value="1"/>
</dbReference>
<evidence type="ECO:0000313" key="6">
    <source>
        <dbReference type="Proteomes" id="UP000186955"/>
    </source>
</evidence>
<dbReference type="InterPro" id="IPR001077">
    <property type="entry name" value="COMT_C"/>
</dbReference>
<dbReference type="GO" id="GO:0008171">
    <property type="term" value="F:O-methyltransferase activity"/>
    <property type="evidence" value="ECO:0007669"/>
    <property type="project" value="InterPro"/>
</dbReference>
<comment type="caution">
    <text evidence="5">The sequence shown here is derived from an EMBL/GenBank/DDBJ whole genome shotgun (WGS) entry which is preliminary data.</text>
</comment>
<dbReference type="Proteomes" id="UP000186955">
    <property type="component" value="Unassembled WGS sequence"/>
</dbReference>
<protein>
    <submittedName>
        <fullName evidence="5">6-hydroxytryprostatin B O-methyltransferase</fullName>
    </submittedName>
</protein>
<keyword evidence="3" id="KW-0949">S-adenosyl-L-methionine</keyword>
<dbReference type="OrthoDB" id="1606438at2759"/>
<dbReference type="PROSITE" id="PS51683">
    <property type="entry name" value="SAM_OMT_II"/>
    <property type="match status" value="1"/>
</dbReference>
<reference evidence="5 6" key="1">
    <citation type="submission" date="2016-10" db="EMBL/GenBank/DDBJ databases">
        <title>Genome sequence of the ascomycete fungus Penicillium subrubescens.</title>
        <authorList>
            <person name="De Vries R.P."/>
            <person name="Peng M."/>
            <person name="Dilokpimol A."/>
            <person name="Hilden K."/>
            <person name="Makela M.R."/>
            <person name="Grigoriev I."/>
            <person name="Riley R."/>
            <person name="Granchi Z."/>
        </authorList>
    </citation>
    <scope>NUCLEOTIDE SEQUENCE [LARGE SCALE GENOMIC DNA]</scope>
    <source>
        <strain evidence="5 6">CBS 132785</strain>
    </source>
</reference>
<dbReference type="InterPro" id="IPR029063">
    <property type="entry name" value="SAM-dependent_MTases_sf"/>
</dbReference>
<dbReference type="EMBL" id="MNBE01000569">
    <property type="protein sequence ID" value="OKP08319.1"/>
    <property type="molecule type" value="Genomic_DNA"/>
</dbReference>
<dbReference type="PANTHER" id="PTHR43712:SF12">
    <property type="entry name" value="STERIGMATOCYSTIN 8-O-METHYLTRANSFERASE"/>
    <property type="match status" value="1"/>
</dbReference>
<sequence>MGVFTNGTNNVPTDTTDILALALDIVTHAANIKTLLGSQNLPAPDFSPDSAELPDTPEYATLRSKLTASLEDLRLLVVGPRSIMRSLMGSSNDLAALQVAFEFDFFKIVPVAGEQGISVEEIAKQAGMDAGRALQVLRFLCTHRIFREVKDGWFAHTACSAAFGRDDNLIGLGQYSMDDMFKSASSTADCIKASPQVSDLVHSPFTTRLGSTMFDYYDKNPDKAARFAKAMAGVTTIDRKPNVLSDIFPWDTLKGTVIDVGGGSGHVSLALARRFPHLSFRVQDSEKMLAEGRRVLGEEDPSVASRIDLQQHNFFEPQQAGGNGVAAFFLRHVFHNWADADSISILRALVPGLEASPAGTPVLISDRVLPCLGDGTPLHEERAMRRQDIMMLVGLGAKERTRAEWEALLRAADERLELKEVHGQGQTALLEVVLKK</sequence>
<dbReference type="SUPFAM" id="SSF46785">
    <property type="entry name" value="Winged helix' DNA-binding domain"/>
    <property type="match status" value="1"/>
</dbReference>
<dbReference type="AlphaFoldDB" id="A0A1Q5U764"/>
<keyword evidence="6" id="KW-1185">Reference proteome</keyword>
<feature type="domain" description="O-methyltransferase C-terminal" evidence="4">
    <location>
        <begin position="203"/>
        <end position="412"/>
    </location>
</feature>
<dbReference type="InterPro" id="IPR036388">
    <property type="entry name" value="WH-like_DNA-bd_sf"/>
</dbReference>
<dbReference type="Pfam" id="PF00891">
    <property type="entry name" value="Methyltransf_2"/>
    <property type="match status" value="1"/>
</dbReference>
<dbReference type="CDD" id="cd02440">
    <property type="entry name" value="AdoMet_MTases"/>
    <property type="match status" value="1"/>
</dbReference>
<evidence type="ECO:0000259" key="4">
    <source>
        <dbReference type="Pfam" id="PF00891"/>
    </source>
</evidence>
<dbReference type="SUPFAM" id="SSF53335">
    <property type="entry name" value="S-adenosyl-L-methionine-dependent methyltransferases"/>
    <property type="match status" value="1"/>
</dbReference>
<proteinExistence type="predicted"/>
<dbReference type="GO" id="GO:0044550">
    <property type="term" value="P:secondary metabolite biosynthetic process"/>
    <property type="evidence" value="ECO:0007669"/>
    <property type="project" value="UniProtKB-ARBA"/>
</dbReference>
<dbReference type="GO" id="GO:0032259">
    <property type="term" value="P:methylation"/>
    <property type="evidence" value="ECO:0007669"/>
    <property type="project" value="UniProtKB-KW"/>
</dbReference>
<evidence type="ECO:0000256" key="2">
    <source>
        <dbReference type="ARBA" id="ARBA00022679"/>
    </source>
</evidence>
<dbReference type="Gene3D" id="3.40.50.150">
    <property type="entry name" value="Vaccinia Virus protein VP39"/>
    <property type="match status" value="1"/>
</dbReference>
<evidence type="ECO:0000256" key="3">
    <source>
        <dbReference type="ARBA" id="ARBA00022691"/>
    </source>
</evidence>
<keyword evidence="2 5" id="KW-0808">Transferase</keyword>
<accession>A0A1Q5U764</accession>
<organism evidence="5 6">
    <name type="scientific">Penicillium subrubescens</name>
    <dbReference type="NCBI Taxonomy" id="1316194"/>
    <lineage>
        <taxon>Eukaryota</taxon>
        <taxon>Fungi</taxon>
        <taxon>Dikarya</taxon>
        <taxon>Ascomycota</taxon>
        <taxon>Pezizomycotina</taxon>
        <taxon>Eurotiomycetes</taxon>
        <taxon>Eurotiomycetidae</taxon>
        <taxon>Eurotiales</taxon>
        <taxon>Aspergillaceae</taxon>
        <taxon>Penicillium</taxon>
    </lineage>
</organism>
<gene>
    <name evidence="5" type="ORF">PENSUB_5686</name>
</gene>
<dbReference type="InterPro" id="IPR016461">
    <property type="entry name" value="COMT-like"/>
</dbReference>
<keyword evidence="1 5" id="KW-0489">Methyltransferase</keyword>